<dbReference type="STRING" id="526226.Gbro_4561"/>
<dbReference type="Proteomes" id="UP000001219">
    <property type="component" value="Chromosome"/>
</dbReference>
<dbReference type="SUPFAM" id="SSF53597">
    <property type="entry name" value="Dihydrofolate reductase-like"/>
    <property type="match status" value="1"/>
</dbReference>
<dbReference type="HOGENOM" id="CLU_043966_4_0_11"/>
<dbReference type="KEGG" id="gbr:Gbro_4561"/>
<keyword evidence="3" id="KW-1185">Reference proteome</keyword>
<reference evidence="3" key="1">
    <citation type="submission" date="2009-10" db="EMBL/GenBank/DDBJ databases">
        <title>The complete chromosome of Gordonia bronchialis DSM 43247.</title>
        <authorList>
            <consortium name="US DOE Joint Genome Institute (JGI-PGF)"/>
            <person name="Lucas S."/>
            <person name="Copeland A."/>
            <person name="Lapidus A."/>
            <person name="Glavina del Rio T."/>
            <person name="Dalin E."/>
            <person name="Tice H."/>
            <person name="Bruce D."/>
            <person name="Goodwin L."/>
            <person name="Pitluck S."/>
            <person name="Kyrpides N."/>
            <person name="Mavromatis K."/>
            <person name="Ivanova N."/>
            <person name="Ovchinnikova G."/>
            <person name="Saunders E."/>
            <person name="Brettin T."/>
            <person name="Detter J.C."/>
            <person name="Han C."/>
            <person name="Larimer F."/>
            <person name="Land M."/>
            <person name="Hauser L."/>
            <person name="Markowitz V."/>
            <person name="Cheng J.-F."/>
            <person name="Hugenholtz P."/>
            <person name="Woyke T."/>
            <person name="Wu D."/>
            <person name="Jando M."/>
            <person name="Schneider S."/>
            <person name="Goeker M."/>
            <person name="Klenk H.-P."/>
            <person name="Eisen J.A."/>
        </authorList>
    </citation>
    <scope>NUCLEOTIDE SEQUENCE [LARGE SCALE GENOMIC DNA]</scope>
    <source>
        <strain evidence="3">ATCC 25592 / DSM 43247 / BCRC 13721 / JCM 3198 / KCTC 3076 / NBRC 16047 / NCTC 10667</strain>
    </source>
</reference>
<dbReference type="InterPro" id="IPR050765">
    <property type="entry name" value="Riboflavin_Biosynth_HTPR"/>
</dbReference>
<evidence type="ECO:0000313" key="2">
    <source>
        <dbReference type="EMBL" id="ACY23694.1"/>
    </source>
</evidence>
<dbReference type="PANTHER" id="PTHR38011">
    <property type="entry name" value="DIHYDROFOLATE REDUCTASE FAMILY PROTEIN (AFU_ORTHOLOGUE AFUA_8G06820)"/>
    <property type="match status" value="1"/>
</dbReference>
<dbReference type="Gene3D" id="3.40.430.10">
    <property type="entry name" value="Dihydrofolate Reductase, subunit A"/>
    <property type="match status" value="1"/>
</dbReference>
<gene>
    <name evidence="2" type="ordered locus">Gbro_4561</name>
</gene>
<evidence type="ECO:0000313" key="3">
    <source>
        <dbReference type="Proteomes" id="UP000001219"/>
    </source>
</evidence>
<dbReference type="PANTHER" id="PTHR38011:SF11">
    <property type="entry name" value="2,5-DIAMINO-6-RIBOSYLAMINO-4(3H)-PYRIMIDINONE 5'-PHOSPHATE REDUCTASE"/>
    <property type="match status" value="1"/>
</dbReference>
<dbReference type="GO" id="GO:0008703">
    <property type="term" value="F:5-amino-6-(5-phosphoribosylamino)uracil reductase activity"/>
    <property type="evidence" value="ECO:0007669"/>
    <property type="project" value="InterPro"/>
</dbReference>
<dbReference type="AlphaFoldDB" id="D0L7A5"/>
<protein>
    <submittedName>
        <fullName evidence="2">Bifunctional deaminase-reductase domain protein</fullName>
    </submittedName>
</protein>
<name>D0L7A5_GORB4</name>
<proteinExistence type="predicted"/>
<accession>D0L7A5</accession>
<dbReference type="InterPro" id="IPR024072">
    <property type="entry name" value="DHFR-like_dom_sf"/>
</dbReference>
<organism evidence="2 3">
    <name type="scientific">Gordonia bronchialis (strain ATCC 25592 / DSM 43247 / BCRC 13721 / JCM 3198 / KCTC 3076 / NBRC 16047 / NCTC 10667)</name>
    <name type="common">Rhodococcus bronchialis</name>
    <dbReference type="NCBI Taxonomy" id="526226"/>
    <lineage>
        <taxon>Bacteria</taxon>
        <taxon>Bacillati</taxon>
        <taxon>Actinomycetota</taxon>
        <taxon>Actinomycetes</taxon>
        <taxon>Mycobacteriales</taxon>
        <taxon>Gordoniaceae</taxon>
        <taxon>Gordonia</taxon>
    </lineage>
</organism>
<evidence type="ECO:0000259" key="1">
    <source>
        <dbReference type="Pfam" id="PF01872"/>
    </source>
</evidence>
<dbReference type="EMBL" id="CP001802">
    <property type="protein sequence ID" value="ACY23694.1"/>
    <property type="molecule type" value="Genomic_DNA"/>
</dbReference>
<reference evidence="2 3" key="2">
    <citation type="journal article" date="2010" name="Stand. Genomic Sci.">
        <title>Complete genome sequence of Gordonia bronchialis type strain (3410).</title>
        <authorList>
            <person name="Ivanova N."/>
            <person name="Sikorski J."/>
            <person name="Jando M."/>
            <person name="Lapidus A."/>
            <person name="Nolan M."/>
            <person name="Lucas S."/>
            <person name="Del Rio T.G."/>
            <person name="Tice H."/>
            <person name="Copeland A."/>
            <person name="Cheng J.F."/>
            <person name="Chen F."/>
            <person name="Bruce D."/>
            <person name="Goodwin L."/>
            <person name="Pitluck S."/>
            <person name="Mavromatis K."/>
            <person name="Ovchinnikova G."/>
            <person name="Pati A."/>
            <person name="Chen A."/>
            <person name="Palaniappan K."/>
            <person name="Land M."/>
            <person name="Hauser L."/>
            <person name="Chang Y.J."/>
            <person name="Jeffries C.D."/>
            <person name="Chain P."/>
            <person name="Saunders E."/>
            <person name="Han C."/>
            <person name="Detter J.C."/>
            <person name="Brettin T."/>
            <person name="Rohde M."/>
            <person name="Goker M."/>
            <person name="Bristow J."/>
            <person name="Eisen J.A."/>
            <person name="Markowitz V."/>
            <person name="Hugenholtz P."/>
            <person name="Klenk H.P."/>
            <person name="Kyrpides N.C."/>
        </authorList>
    </citation>
    <scope>NUCLEOTIDE SEQUENCE [LARGE SCALE GENOMIC DNA]</scope>
    <source>
        <strain evidence="3">ATCC 25592 / DSM 43247 / BCRC 13721 / JCM 3198 / KCTC 3076 / NBRC 16047 / NCTC 10667</strain>
    </source>
</reference>
<dbReference type="InterPro" id="IPR002734">
    <property type="entry name" value="RibDG_C"/>
</dbReference>
<dbReference type="eggNOG" id="COG0262">
    <property type="taxonomic scope" value="Bacteria"/>
</dbReference>
<dbReference type="RefSeq" id="WP_012836179.1">
    <property type="nucleotide sequence ID" value="NC_013441.1"/>
</dbReference>
<dbReference type="GO" id="GO:0009231">
    <property type="term" value="P:riboflavin biosynthetic process"/>
    <property type="evidence" value="ECO:0007669"/>
    <property type="project" value="InterPro"/>
</dbReference>
<feature type="domain" description="Bacterial bifunctional deaminase-reductase C-terminal" evidence="1">
    <location>
        <begin position="115"/>
        <end position="190"/>
    </location>
</feature>
<sequence length="197" mass="21477">MRKLIYLVASTIDGYIAGPDRSDPSGTIFELTGDHAEPLMNEYPEMIPHHVREMLGVDGVEPRHFDTVLEGRGSYEKGLDIGITNAYPHLRHLVFSSTLGAIDDPGVELVASNALERVRALKAEPGRDIWLCGGGSLAGALHEEVDEIHLKLNPVIIGTGVPLFDLPAGSGPVLDRFRLRSARTFDSGVALLIYTRR</sequence>
<dbReference type="Pfam" id="PF01872">
    <property type="entry name" value="RibD_C"/>
    <property type="match status" value="1"/>
</dbReference>
<dbReference type="OrthoDB" id="195113at2"/>